<keyword evidence="3" id="KW-0010">Activator</keyword>
<evidence type="ECO:0000256" key="2">
    <source>
        <dbReference type="ARBA" id="ARBA00023125"/>
    </source>
</evidence>
<dbReference type="CDD" id="cd01106">
    <property type="entry name" value="HTH_TipAL-Mta"/>
    <property type="match status" value="1"/>
</dbReference>
<dbReference type="SUPFAM" id="SSF46955">
    <property type="entry name" value="Putative DNA-binding domain"/>
    <property type="match status" value="1"/>
</dbReference>
<protein>
    <submittedName>
        <fullName evidence="6">MerR family transcriptional regulator</fullName>
    </submittedName>
</protein>
<evidence type="ECO:0000256" key="1">
    <source>
        <dbReference type="ARBA" id="ARBA00023015"/>
    </source>
</evidence>
<evidence type="ECO:0000313" key="6">
    <source>
        <dbReference type="EMBL" id="WLV25034.1"/>
    </source>
</evidence>
<evidence type="ECO:0000256" key="3">
    <source>
        <dbReference type="ARBA" id="ARBA00023159"/>
    </source>
</evidence>
<dbReference type="PROSITE" id="PS50937">
    <property type="entry name" value="HTH_MERR_2"/>
    <property type="match status" value="1"/>
</dbReference>
<dbReference type="InterPro" id="IPR009061">
    <property type="entry name" value="DNA-bd_dom_put_sf"/>
</dbReference>
<dbReference type="InterPro" id="IPR047057">
    <property type="entry name" value="MerR_fam"/>
</dbReference>
<proteinExistence type="predicted"/>
<evidence type="ECO:0000313" key="7">
    <source>
        <dbReference type="Proteomes" id="UP001180087"/>
    </source>
</evidence>
<dbReference type="SUPFAM" id="SSF89082">
    <property type="entry name" value="Antibiotic binding domain of TipA-like multidrug resistance regulators"/>
    <property type="match status" value="1"/>
</dbReference>
<dbReference type="InterPro" id="IPR036244">
    <property type="entry name" value="TipA-like_antibiotic-bd"/>
</dbReference>
<keyword evidence="7" id="KW-1185">Reference proteome</keyword>
<organism evidence="6 7">
    <name type="scientific">Aciduricibacillus chroicocephali</name>
    <dbReference type="NCBI Taxonomy" id="3054939"/>
    <lineage>
        <taxon>Bacteria</taxon>
        <taxon>Bacillati</taxon>
        <taxon>Bacillota</taxon>
        <taxon>Bacilli</taxon>
        <taxon>Bacillales</taxon>
        <taxon>Bacillaceae</taxon>
        <taxon>Aciduricibacillus</taxon>
    </lineage>
</organism>
<dbReference type="Proteomes" id="UP001180087">
    <property type="component" value="Chromosome"/>
</dbReference>
<dbReference type="Pfam" id="PF13411">
    <property type="entry name" value="MerR_1"/>
    <property type="match status" value="1"/>
</dbReference>
<dbReference type="InterPro" id="IPR000551">
    <property type="entry name" value="MerR-type_HTH_dom"/>
</dbReference>
<dbReference type="EMBL" id="CP129113">
    <property type="protein sequence ID" value="WLV25034.1"/>
    <property type="molecule type" value="Genomic_DNA"/>
</dbReference>
<reference evidence="6" key="1">
    <citation type="submission" date="2023-06" db="EMBL/GenBank/DDBJ databases">
        <title>A Treasure from Seagulls: Isolation and Description of Aciduricobacillus qingdaonensis gen. nov., sp. nov., a Rare Obligately Uric Acid-utilizing Member in the Family Bacillaceae.</title>
        <authorList>
            <person name="Liu W."/>
            <person name="Wang B."/>
        </authorList>
    </citation>
    <scope>NUCLEOTIDE SEQUENCE</scope>
    <source>
        <strain evidence="6">44XB</strain>
    </source>
</reference>
<keyword evidence="4" id="KW-0804">Transcription</keyword>
<feature type="domain" description="HTH merR-type" evidence="5">
    <location>
        <begin position="1"/>
        <end position="68"/>
    </location>
</feature>
<dbReference type="Pfam" id="PF07739">
    <property type="entry name" value="TipAS"/>
    <property type="match status" value="1"/>
</dbReference>
<dbReference type="SMART" id="SM00422">
    <property type="entry name" value="HTH_MERR"/>
    <property type="match status" value="1"/>
</dbReference>
<dbReference type="PRINTS" id="PR00040">
    <property type="entry name" value="HTHMERR"/>
</dbReference>
<evidence type="ECO:0000256" key="4">
    <source>
        <dbReference type="ARBA" id="ARBA00023163"/>
    </source>
</evidence>
<dbReference type="PANTHER" id="PTHR30204:SF90">
    <property type="entry name" value="HTH-TYPE TRANSCRIPTIONAL ACTIVATOR MTA"/>
    <property type="match status" value="1"/>
</dbReference>
<sequence length="245" mass="28546">MYIKEAAEQAGVSIRTLHHYDQIGLLSPRTEEQGYRVYSDEDLIQLQQILFFRELGFKLSRIKEMLNDPQFDRDAALQLQRQALIEKKERLDRIIQTIEKTIKTEREGGTMTNEERFAGFDFSSNPFESEAIERWGKEAVTKMKKNTEDLPVNKRFELEKNLNELFSKLARCMSKGPASDEAQTSVAEWYRYLNVIGDYSPRAFKGLGAIYVEDERFLRNMEQYGQGFAQFMCEAMEIYADGLLN</sequence>
<accession>A0ABY9KVY3</accession>
<keyword evidence="1" id="KW-0805">Transcription regulation</keyword>
<dbReference type="RefSeq" id="WP_348028667.1">
    <property type="nucleotide sequence ID" value="NZ_CP129113.1"/>
</dbReference>
<keyword evidence="2" id="KW-0238">DNA-binding</keyword>
<dbReference type="InterPro" id="IPR012925">
    <property type="entry name" value="TipAS_dom"/>
</dbReference>
<dbReference type="Gene3D" id="1.10.490.50">
    <property type="entry name" value="Antibiotic binding domain of TipA-like multidrug resistance regulators"/>
    <property type="match status" value="1"/>
</dbReference>
<gene>
    <name evidence="6" type="ORF">QR721_01985</name>
</gene>
<evidence type="ECO:0000259" key="5">
    <source>
        <dbReference type="PROSITE" id="PS50937"/>
    </source>
</evidence>
<name>A0ABY9KVY3_9BACI</name>
<dbReference type="Gene3D" id="1.10.1660.10">
    <property type="match status" value="1"/>
</dbReference>
<dbReference type="PANTHER" id="PTHR30204">
    <property type="entry name" value="REDOX-CYCLING DRUG-SENSING TRANSCRIPTIONAL ACTIVATOR SOXR"/>
    <property type="match status" value="1"/>
</dbReference>